<dbReference type="InterPro" id="IPR002869">
    <property type="entry name" value="Pyrv_flavodox_OxRed_cen"/>
</dbReference>
<feature type="domain" description="Pyruvate/ketoisovalerate oxidoreductase catalytic" evidence="2">
    <location>
        <begin position="14"/>
        <end position="173"/>
    </location>
</feature>
<dbReference type="GO" id="GO:0016903">
    <property type="term" value="F:oxidoreductase activity, acting on the aldehyde or oxo group of donors"/>
    <property type="evidence" value="ECO:0007669"/>
    <property type="project" value="InterPro"/>
</dbReference>
<dbReference type="InterPro" id="IPR052554">
    <property type="entry name" value="2-oxoglutarate_synth_KorC"/>
</dbReference>
<comment type="caution">
    <text evidence="3">The sequence shown here is derived from an EMBL/GenBank/DDBJ whole genome shotgun (WGS) entry which is preliminary data.</text>
</comment>
<dbReference type="AlphaFoldDB" id="A0A323UB38"/>
<evidence type="ECO:0000313" key="4">
    <source>
        <dbReference type="Proteomes" id="UP000248134"/>
    </source>
</evidence>
<dbReference type="PANTHER" id="PTHR42730">
    <property type="entry name" value="2-OXOGLUTARATE SYNTHASE SUBUNIT KORC"/>
    <property type="match status" value="1"/>
</dbReference>
<dbReference type="Gene3D" id="3.40.920.10">
    <property type="entry name" value="Pyruvate-ferredoxin oxidoreductase, PFOR, domain III"/>
    <property type="match status" value="1"/>
</dbReference>
<evidence type="ECO:0000256" key="1">
    <source>
        <dbReference type="ARBA" id="ARBA00023002"/>
    </source>
</evidence>
<protein>
    <submittedName>
        <fullName evidence="3">Pyruvate ferredoxin oxidoreductase</fullName>
    </submittedName>
</protein>
<dbReference type="OrthoDB" id="9789125at2"/>
<dbReference type="RefSeq" id="WP_110788132.1">
    <property type="nucleotide sequence ID" value="NZ_QKQS01000026.1"/>
</dbReference>
<organism evidence="3 4">
    <name type="scientific">Rhodopseudomonas palustris</name>
    <dbReference type="NCBI Taxonomy" id="1076"/>
    <lineage>
        <taxon>Bacteria</taxon>
        <taxon>Pseudomonadati</taxon>
        <taxon>Pseudomonadota</taxon>
        <taxon>Alphaproteobacteria</taxon>
        <taxon>Hyphomicrobiales</taxon>
        <taxon>Nitrobacteraceae</taxon>
        <taxon>Rhodopseudomonas</taxon>
    </lineage>
</organism>
<name>A0A323UB38_RHOPL</name>
<gene>
    <name evidence="3" type="ORF">DNX69_22100</name>
</gene>
<accession>A0A323UB38</accession>
<dbReference type="PANTHER" id="PTHR42730:SF1">
    <property type="entry name" value="2-OXOGLUTARATE SYNTHASE SUBUNIT KORC"/>
    <property type="match status" value="1"/>
</dbReference>
<dbReference type="SUPFAM" id="SSF53323">
    <property type="entry name" value="Pyruvate-ferredoxin oxidoreductase, PFOR, domain III"/>
    <property type="match status" value="1"/>
</dbReference>
<dbReference type="Proteomes" id="UP000248134">
    <property type="component" value="Unassembled WGS sequence"/>
</dbReference>
<evidence type="ECO:0000259" key="2">
    <source>
        <dbReference type="Pfam" id="PF01558"/>
    </source>
</evidence>
<keyword evidence="3" id="KW-0670">Pyruvate</keyword>
<proteinExistence type="predicted"/>
<keyword evidence="1" id="KW-0560">Oxidoreductase</keyword>
<dbReference type="Pfam" id="PF01558">
    <property type="entry name" value="POR"/>
    <property type="match status" value="1"/>
</dbReference>
<reference evidence="3 4" key="1">
    <citation type="submission" date="2018-06" db="EMBL/GenBank/DDBJ databases">
        <title>Draft Whole-Genome Sequence of the purple photosynthetic bacterium Rhodospeudomonas palustris XCP.</title>
        <authorList>
            <person name="Rayyan A."/>
            <person name="Meyer T.E."/>
            <person name="Kyndt J.A."/>
        </authorList>
    </citation>
    <scope>NUCLEOTIDE SEQUENCE [LARGE SCALE GENOMIC DNA]</scope>
    <source>
        <strain evidence="3 4">XCP</strain>
    </source>
</reference>
<dbReference type="InterPro" id="IPR019752">
    <property type="entry name" value="Pyrv/ketoisovalerate_OxRed_cat"/>
</dbReference>
<evidence type="ECO:0000313" key="3">
    <source>
        <dbReference type="EMBL" id="PZA10025.1"/>
    </source>
</evidence>
<dbReference type="EMBL" id="QKQS01000026">
    <property type="protein sequence ID" value="PZA10025.1"/>
    <property type="molecule type" value="Genomic_DNA"/>
</dbReference>
<sequence>MSTSRIELRFGGTGGQGLLLSAKLLADALSLEGRHVAQSQTYEPTSRGGFCNADLVVAHGEVDYPLPIEFDHLVLLDKIAIKPSWPKLKAGALVISDVRLCPELPEAGRFKRYPLPLSRTAIELGSERVTNIVALGVLVELSGICKHKSVEQVVRASSPRGFLDLNMDALAAGTALAKAPAVAAAAS</sequence>